<dbReference type="InterPro" id="IPR058922">
    <property type="entry name" value="WHD_DRP"/>
</dbReference>
<dbReference type="InterPro" id="IPR002182">
    <property type="entry name" value="NB-ARC"/>
</dbReference>
<feature type="domain" description="R13L1/DRL21-like LRR repeat region" evidence="6">
    <location>
        <begin position="764"/>
        <end position="896"/>
    </location>
</feature>
<protein>
    <submittedName>
        <fullName evidence="7">Uncharacterized protein</fullName>
    </submittedName>
</protein>
<dbReference type="InterPro" id="IPR027417">
    <property type="entry name" value="P-loop_NTPase"/>
</dbReference>
<sequence length="1251" mass="141394">MAEVAAVGWAISILGWLASPITTRLFNHGFSLLAFHKSDKLRDLESRILPRLALLLEYAQRIPPEQEQIRADMEQWACRLRSAFYDLEDMLDVADYNRLENKGISPSGVMTTLDHAKNIISGKTSKLKKILTSLEKITEEGSQFLLLLERTIGSGTNGNGISNPANTSIRSTTSSPTQIIIGRDKERDEIVRMLRDTMGEPKSWIIWAMGLKDYGLRLVFTMLSLIWAKIGWAITGLGPRLDPARNEATGDCEQSCWNSKCYSVISIYGIAGSGKTTLAQHVCSYEKMDSYFFPVMWIYVSPGFSVDKIYQKMLEAATGKPSSEFSNLDTLQMKLEAELTGKRFLLVLDDIWHEKDATAQDKLNQVLSPLKVGKKGSKVLVTTRFKDVAMSLGSQRIIPVPNFKEEDFFNLFMHYALDDAVSLDGQERETFHTIGREIARKLKGSPLAARIVGARLGKHLDATVWTRVGDQHLLTDTMGALWWSYQHLNVQVRRCFAYCSMFPQGYDFKRDELVDLWMAEGFIKTTDSAEQMEYVCQSYFDELVSCSFLQPNDIFGSKNKWFTMHDLLHELATMVAGPDCFRVVSGDMKEIPLDVRHLFIRSNDQTKFVEKISKLKKLRTLILITTFGGLGITIEELEAVLKKLKKLRVVHVDVQGQMVSIPGCICELKHLRFLRIHSPWSEKVHLPKKLDTAYHLQILELCGAGVLDFSNVQNMSHLISLRDIRNSGFVFPNSDVPGFPSIGELKSLRELSDFRVKKDKGYELKQLKSINHLRGRLRISGLESVESKEDALEAKLTDKKFLTSLSLEWSQSSSVQHSCPPDLQVEILEGLCPPSQLTELEIQQYNGLRCPSWMSSENQNGLFMNLQDLQLCRCYNLQHLPEIGELFVSLRRLKLVGFPKLKRMPRLPGTLENLHIQQCKALVMTSSEDVNMIRSLFVETATQIEPSLNITATEVVEIDRFEKILCDIFGICCSLPGELIRGHIREQDYSKLALPATVVDRLIISYCFVTNTVLHRCLIGSANLVSLNLRCLPFLTEIPSEVMESMAKLSDLSIEDCIQFTHLEGLNNLSRLQHLTVAKCPNLRALGEDEKVRSLNGLAIDDITLVPQLLSREGCSSLWSLRIDESEQLRGGDILEQLTSLTSLDFSCCSWDRLPENLVNLTSLENLRLDCCRKIQSLPELPASLQSFEVEDCDALFMKSCQKAGDQNCQKIAHVPRFLVCKNVSRTCGPYLDAVSVKWESPMYSLLWLSI</sequence>
<dbReference type="InterPro" id="IPR056789">
    <property type="entry name" value="LRR_R13L1-DRL21"/>
</dbReference>
<dbReference type="GO" id="GO:0002758">
    <property type="term" value="P:innate immune response-activating signaling pathway"/>
    <property type="evidence" value="ECO:0007669"/>
    <property type="project" value="UniProtKB-ARBA"/>
</dbReference>
<dbReference type="Pfam" id="PF00931">
    <property type="entry name" value="NB-ARC"/>
    <property type="match status" value="1"/>
</dbReference>
<evidence type="ECO:0000256" key="2">
    <source>
        <dbReference type="ARBA" id="ARBA00022737"/>
    </source>
</evidence>
<keyword evidence="1" id="KW-0433">Leucine-rich repeat</keyword>
<dbReference type="PANTHER" id="PTHR36766">
    <property type="entry name" value="PLANT BROAD-SPECTRUM MILDEW RESISTANCE PROTEIN RPW8"/>
    <property type="match status" value="1"/>
</dbReference>
<feature type="domain" description="Disease resistance protein winged helix" evidence="5">
    <location>
        <begin position="501"/>
        <end position="572"/>
    </location>
</feature>
<feature type="domain" description="NB-ARC" evidence="4">
    <location>
        <begin position="263"/>
        <end position="418"/>
    </location>
</feature>
<dbReference type="GO" id="GO:0043531">
    <property type="term" value="F:ADP binding"/>
    <property type="evidence" value="ECO:0007669"/>
    <property type="project" value="InterPro"/>
</dbReference>
<dbReference type="InterPro" id="IPR032675">
    <property type="entry name" value="LRR_dom_sf"/>
</dbReference>
<dbReference type="Gene3D" id="3.40.50.300">
    <property type="entry name" value="P-loop containing nucleotide triphosphate hydrolases"/>
    <property type="match status" value="1"/>
</dbReference>
<evidence type="ECO:0000313" key="7">
    <source>
        <dbReference type="EnsemblPlants" id="ONIVA04G00540.1"/>
    </source>
</evidence>
<dbReference type="Pfam" id="PF25019">
    <property type="entry name" value="LRR_R13L1-DRL21"/>
    <property type="match status" value="1"/>
</dbReference>
<dbReference type="Gramene" id="ONIVA04G00540.1">
    <property type="protein sequence ID" value="ONIVA04G00540.1"/>
    <property type="gene ID" value="ONIVA04G00540"/>
</dbReference>
<dbReference type="FunFam" id="1.10.10.10:FF:000322">
    <property type="entry name" value="Probable disease resistance protein At1g63360"/>
    <property type="match status" value="1"/>
</dbReference>
<dbReference type="HOGENOM" id="CLU_000837_8_0_1"/>
<dbReference type="SUPFAM" id="SSF52540">
    <property type="entry name" value="P-loop containing nucleoside triphosphate hydrolases"/>
    <property type="match status" value="1"/>
</dbReference>
<dbReference type="PANTHER" id="PTHR36766:SF64">
    <property type="entry name" value="OS12G0206100 PROTEIN"/>
    <property type="match status" value="1"/>
</dbReference>
<dbReference type="PRINTS" id="PR00364">
    <property type="entry name" value="DISEASERSIST"/>
</dbReference>
<evidence type="ECO:0000259" key="4">
    <source>
        <dbReference type="Pfam" id="PF00931"/>
    </source>
</evidence>
<evidence type="ECO:0000259" key="6">
    <source>
        <dbReference type="Pfam" id="PF25019"/>
    </source>
</evidence>
<accession>A0A0E0GX57</accession>
<dbReference type="GO" id="GO:0009626">
    <property type="term" value="P:plant-type hypersensitive response"/>
    <property type="evidence" value="ECO:0007669"/>
    <property type="project" value="UniProtKB-ARBA"/>
</dbReference>
<dbReference type="OMA" id="NCQKIAH"/>
<evidence type="ECO:0000259" key="5">
    <source>
        <dbReference type="Pfam" id="PF23559"/>
    </source>
</evidence>
<evidence type="ECO:0000256" key="3">
    <source>
        <dbReference type="ARBA" id="ARBA00022821"/>
    </source>
</evidence>
<reference evidence="7" key="2">
    <citation type="submission" date="2018-04" db="EMBL/GenBank/DDBJ databases">
        <title>OnivRS2 (Oryza nivara Reference Sequence Version 2).</title>
        <authorList>
            <person name="Zhang J."/>
            <person name="Kudrna D."/>
            <person name="Lee S."/>
            <person name="Talag J."/>
            <person name="Rajasekar S."/>
            <person name="Welchert J."/>
            <person name="Hsing Y.-I."/>
            <person name="Wing R.A."/>
        </authorList>
    </citation>
    <scope>NUCLEOTIDE SEQUENCE [LARGE SCALE GENOMIC DNA]</scope>
    <source>
        <strain evidence="7">SL10</strain>
    </source>
</reference>
<dbReference type="GO" id="GO:0042742">
    <property type="term" value="P:defense response to bacterium"/>
    <property type="evidence" value="ECO:0007669"/>
    <property type="project" value="UniProtKB-ARBA"/>
</dbReference>
<dbReference type="eggNOG" id="KOG4658">
    <property type="taxonomic scope" value="Eukaryota"/>
</dbReference>
<keyword evidence="2" id="KW-0677">Repeat</keyword>
<keyword evidence="8" id="KW-1185">Reference proteome</keyword>
<name>A0A0E0GX57_ORYNI</name>
<dbReference type="InterPro" id="IPR036388">
    <property type="entry name" value="WH-like_DNA-bd_sf"/>
</dbReference>
<organism evidence="7">
    <name type="scientific">Oryza nivara</name>
    <name type="common">Indian wild rice</name>
    <name type="synonym">Oryza sativa f. spontanea</name>
    <dbReference type="NCBI Taxonomy" id="4536"/>
    <lineage>
        <taxon>Eukaryota</taxon>
        <taxon>Viridiplantae</taxon>
        <taxon>Streptophyta</taxon>
        <taxon>Embryophyta</taxon>
        <taxon>Tracheophyta</taxon>
        <taxon>Spermatophyta</taxon>
        <taxon>Magnoliopsida</taxon>
        <taxon>Liliopsida</taxon>
        <taxon>Poales</taxon>
        <taxon>Poaceae</taxon>
        <taxon>BOP clade</taxon>
        <taxon>Oryzoideae</taxon>
        <taxon>Oryzeae</taxon>
        <taxon>Oryzinae</taxon>
        <taxon>Oryza</taxon>
    </lineage>
</organism>
<dbReference type="EnsemblPlants" id="ONIVA04G00540.1">
    <property type="protein sequence ID" value="ONIVA04G00540.1"/>
    <property type="gene ID" value="ONIVA04G00540"/>
</dbReference>
<evidence type="ECO:0000313" key="8">
    <source>
        <dbReference type="Proteomes" id="UP000006591"/>
    </source>
</evidence>
<keyword evidence="3" id="KW-0611">Plant defense</keyword>
<evidence type="ECO:0000256" key="1">
    <source>
        <dbReference type="ARBA" id="ARBA00022614"/>
    </source>
</evidence>
<dbReference type="Gene3D" id="1.10.10.10">
    <property type="entry name" value="Winged helix-like DNA-binding domain superfamily/Winged helix DNA-binding domain"/>
    <property type="match status" value="1"/>
</dbReference>
<dbReference type="STRING" id="4536.A0A0E0GX57"/>
<dbReference type="AlphaFoldDB" id="A0A0E0GX57"/>
<proteinExistence type="predicted"/>
<reference evidence="7" key="1">
    <citation type="submission" date="2015-04" db="UniProtKB">
        <authorList>
            <consortium name="EnsemblPlants"/>
        </authorList>
    </citation>
    <scope>IDENTIFICATION</scope>
    <source>
        <strain evidence="7">SL10</strain>
    </source>
</reference>
<dbReference type="Pfam" id="PF23559">
    <property type="entry name" value="WHD_DRP"/>
    <property type="match status" value="1"/>
</dbReference>
<dbReference type="SUPFAM" id="SSF52058">
    <property type="entry name" value="L domain-like"/>
    <property type="match status" value="2"/>
</dbReference>
<dbReference type="Gene3D" id="3.80.10.10">
    <property type="entry name" value="Ribonuclease Inhibitor"/>
    <property type="match status" value="3"/>
</dbReference>
<dbReference type="Proteomes" id="UP000006591">
    <property type="component" value="Chromosome 4"/>
</dbReference>